<dbReference type="EMBL" id="LS992241">
    <property type="protein sequence ID" value="SYX81820.1"/>
    <property type="molecule type" value="Genomic_DNA"/>
</dbReference>
<dbReference type="SMART" id="SM00060">
    <property type="entry name" value="FN3"/>
    <property type="match status" value="3"/>
</dbReference>
<evidence type="ECO:0000256" key="4">
    <source>
        <dbReference type="ARBA" id="ARBA00022729"/>
    </source>
</evidence>
<feature type="chain" id="PRO_5016731876" description="chitinase" evidence="12">
    <location>
        <begin position="29"/>
        <end position="785"/>
    </location>
</feature>
<dbReference type="InterPro" id="IPR036116">
    <property type="entry name" value="FN3_sf"/>
</dbReference>
<dbReference type="Gene3D" id="3.10.50.10">
    <property type="match status" value="1"/>
</dbReference>
<dbReference type="AlphaFoldDB" id="A0A383R4E0"/>
<feature type="domain" description="Fibronectin type-III" evidence="13">
    <location>
        <begin position="274"/>
        <end position="359"/>
    </location>
</feature>
<comment type="catalytic activity">
    <reaction evidence="1">
        <text>Random endo-hydrolysis of N-acetyl-beta-D-glucosaminide (1-&gt;4)-beta-linkages in chitin and chitodextrins.</text>
        <dbReference type="EC" id="3.2.1.14"/>
    </reaction>
</comment>
<evidence type="ECO:0000259" key="13">
    <source>
        <dbReference type="PROSITE" id="PS50853"/>
    </source>
</evidence>
<feature type="region of interest" description="Disordered" evidence="11">
    <location>
        <begin position="410"/>
        <end position="436"/>
    </location>
</feature>
<dbReference type="InterPro" id="IPR017853">
    <property type="entry name" value="GH"/>
</dbReference>
<dbReference type="Pfam" id="PF00041">
    <property type="entry name" value="fn3"/>
    <property type="match status" value="3"/>
</dbReference>
<dbReference type="CDD" id="cd12214">
    <property type="entry name" value="ChiA1_BD"/>
    <property type="match status" value="1"/>
</dbReference>
<dbReference type="Gene3D" id="2.60.40.10">
    <property type="entry name" value="Immunoglobulins"/>
    <property type="match status" value="3"/>
</dbReference>
<dbReference type="InterPro" id="IPR003610">
    <property type="entry name" value="CBM5/12"/>
</dbReference>
<dbReference type="InterPro" id="IPR036573">
    <property type="entry name" value="CBM_sf_5/12"/>
</dbReference>
<sequence>MRKVKKVSAILFFVFILVFTAVPLTAFAASPWAPNTAYKTGDLVTYGTDTYQCVQGHTSLVGWEPPYVPALWSKQLAPADTEPPTAPTNVTASNITTASVTLGWAASTDNVGVTGYDVYNGTTLAGSTAATSFTASGLTPNTTYTFTVKAKDAGGNISPASSPINATTLAIVPDTQPPTVPANVTASNVTSSTVTLNWTASTDNVGVTGYDVYNGSILAGSSTTTSYTVTGLNASTAYTFTVTAKDAAGNVSAASSPVNVTTSAIIIDTQPPTAPANLTAPTVTTNSVSLSWTASTDNIGVTGYDIYNGTTLAGSSNTTSYTVTGLTSNTAYTFTVKAKDAAGNVSAASNALTVTTRSQPSSQYEIIGYFPSWAAYDTPSFTPAKIDSTKITVINYAFLDICWNGKHGNPSKSPDNPNPNTWTCQNGDGTPNNAPNGSIVIGDSFTDGTADGGYNQLVTIRQLKNTNPNLKLFASVGGWTWSNQFSNTANDPVTRGNFATSAVNFLRQYQFDGIDIDWEYPNSVGVPCASGQTCQRTTDKANYILLLQTLRQALDKAGQQDGKRYYITIASSANSSFLADAGGTNNWLSNAAQYLDWINIMTYDYYGPWDATSGIGSPLYNDPDNTNGSIQFNINSTVTNYLNKGIPANKITIGEPFYGYGWKGCNAGPNNNGLYQSCSGEATGGSSGSTYDFAHMQNTGLLSADSTGKYTVAGQGYTRYWNNATQTPFLYNPSTKVFISYDDEQSIHLKNEFIKSKGLRGAMFWELNADRNRTLQSVVSSDLPH</sequence>
<dbReference type="CDD" id="cd00063">
    <property type="entry name" value="FN3"/>
    <property type="match status" value="3"/>
</dbReference>
<comment type="similarity">
    <text evidence="2">Belongs to the glycosyl hydrolase 18 family. Chitinase class II subfamily.</text>
</comment>
<dbReference type="GO" id="GO:0005576">
    <property type="term" value="C:extracellular region"/>
    <property type="evidence" value="ECO:0007669"/>
    <property type="project" value="InterPro"/>
</dbReference>
<evidence type="ECO:0000256" key="12">
    <source>
        <dbReference type="SAM" id="SignalP"/>
    </source>
</evidence>
<dbReference type="Pfam" id="PF00704">
    <property type="entry name" value="Glyco_hydro_18"/>
    <property type="match status" value="1"/>
</dbReference>
<evidence type="ECO:0000256" key="8">
    <source>
        <dbReference type="ARBA" id="ARBA00023295"/>
    </source>
</evidence>
<dbReference type="GO" id="GO:0000272">
    <property type="term" value="P:polysaccharide catabolic process"/>
    <property type="evidence" value="ECO:0007669"/>
    <property type="project" value="UniProtKB-KW"/>
</dbReference>
<feature type="domain" description="Fibronectin type-III" evidence="13">
    <location>
        <begin position="86"/>
        <end position="171"/>
    </location>
</feature>
<dbReference type="GO" id="GO:0006032">
    <property type="term" value="P:chitin catabolic process"/>
    <property type="evidence" value="ECO:0007669"/>
    <property type="project" value="UniProtKB-KW"/>
</dbReference>
<evidence type="ECO:0000256" key="9">
    <source>
        <dbReference type="ARBA" id="ARBA00023326"/>
    </source>
</evidence>
<dbReference type="CDD" id="cd06548">
    <property type="entry name" value="GH18_chitinase"/>
    <property type="match status" value="1"/>
</dbReference>
<evidence type="ECO:0000256" key="2">
    <source>
        <dbReference type="ARBA" id="ARBA00009121"/>
    </source>
</evidence>
<dbReference type="PANTHER" id="PTHR11177:SF317">
    <property type="entry name" value="CHITINASE 12-RELATED"/>
    <property type="match status" value="1"/>
</dbReference>
<dbReference type="InterPro" id="IPR001223">
    <property type="entry name" value="Glyco_hydro18_cat"/>
</dbReference>
<keyword evidence="4 12" id="KW-0732">Signal</keyword>
<dbReference type="PROSITE" id="PS51910">
    <property type="entry name" value="GH18_2"/>
    <property type="match status" value="1"/>
</dbReference>
<dbReference type="GO" id="GO:0030246">
    <property type="term" value="F:carbohydrate binding"/>
    <property type="evidence" value="ECO:0007669"/>
    <property type="project" value="InterPro"/>
</dbReference>
<dbReference type="GO" id="GO:0008061">
    <property type="term" value="F:chitin binding"/>
    <property type="evidence" value="ECO:0007669"/>
    <property type="project" value="InterPro"/>
</dbReference>
<evidence type="ECO:0000256" key="6">
    <source>
        <dbReference type="ARBA" id="ARBA00023024"/>
    </source>
</evidence>
<evidence type="ECO:0000313" key="16">
    <source>
        <dbReference type="Proteomes" id="UP000304148"/>
    </source>
</evidence>
<evidence type="ECO:0000256" key="3">
    <source>
        <dbReference type="ARBA" id="ARBA00012729"/>
    </source>
</evidence>
<organism evidence="15 16">
    <name type="scientific">Paenibacillus alvei</name>
    <name type="common">Bacillus alvei</name>
    <dbReference type="NCBI Taxonomy" id="44250"/>
    <lineage>
        <taxon>Bacteria</taxon>
        <taxon>Bacillati</taxon>
        <taxon>Bacillota</taxon>
        <taxon>Bacilli</taxon>
        <taxon>Bacillales</taxon>
        <taxon>Paenibacillaceae</taxon>
        <taxon>Paenibacillus</taxon>
    </lineage>
</organism>
<gene>
    <name evidence="15" type="ORF">PBLR_10239</name>
</gene>
<feature type="compositionally biased region" description="Low complexity" evidence="11">
    <location>
        <begin position="410"/>
        <end position="420"/>
    </location>
</feature>
<dbReference type="InterPro" id="IPR050314">
    <property type="entry name" value="Glycosyl_Hydrlase_18"/>
</dbReference>
<dbReference type="Proteomes" id="UP000304148">
    <property type="component" value="Chromosome"/>
</dbReference>
<feature type="domain" description="GH18" evidence="14">
    <location>
        <begin position="364"/>
        <end position="785"/>
    </location>
</feature>
<keyword evidence="6" id="KW-0146">Chitin degradation</keyword>
<proteinExistence type="inferred from homology"/>
<evidence type="ECO:0000256" key="7">
    <source>
        <dbReference type="ARBA" id="ARBA00023277"/>
    </source>
</evidence>
<evidence type="ECO:0000313" key="15">
    <source>
        <dbReference type="EMBL" id="SYX81820.1"/>
    </source>
</evidence>
<evidence type="ECO:0000256" key="11">
    <source>
        <dbReference type="SAM" id="MobiDB-lite"/>
    </source>
</evidence>
<keyword evidence="7" id="KW-0119">Carbohydrate metabolism</keyword>
<dbReference type="FunFam" id="2.60.40.10:FF:001114">
    <property type="entry name" value="Chitinase A1"/>
    <property type="match status" value="1"/>
</dbReference>
<dbReference type="InterPro" id="IPR029070">
    <property type="entry name" value="Chitinase_insertion_sf"/>
</dbReference>
<dbReference type="InterPro" id="IPR001579">
    <property type="entry name" value="Glyco_hydro_18_chit_AS"/>
</dbReference>
<evidence type="ECO:0000256" key="10">
    <source>
        <dbReference type="RuleBase" id="RU000489"/>
    </source>
</evidence>
<dbReference type="PANTHER" id="PTHR11177">
    <property type="entry name" value="CHITINASE"/>
    <property type="match status" value="1"/>
</dbReference>
<reference evidence="16" key="1">
    <citation type="submission" date="2018-08" db="EMBL/GenBank/DDBJ databases">
        <authorList>
            <person name="Chevrot R."/>
        </authorList>
    </citation>
    <scope>NUCLEOTIDE SEQUENCE [LARGE SCALE GENOMIC DNA]</scope>
</reference>
<protein>
    <recommendedName>
        <fullName evidence="3">chitinase</fullName>
        <ecNumber evidence="3">3.2.1.14</ecNumber>
    </recommendedName>
</protein>
<dbReference type="SUPFAM" id="SSF51055">
    <property type="entry name" value="Carbohydrate binding domain"/>
    <property type="match status" value="1"/>
</dbReference>
<dbReference type="SUPFAM" id="SSF49265">
    <property type="entry name" value="Fibronectin type III"/>
    <property type="match status" value="2"/>
</dbReference>
<keyword evidence="8 10" id="KW-0326">Glycosidase</keyword>
<evidence type="ECO:0000259" key="14">
    <source>
        <dbReference type="PROSITE" id="PS51910"/>
    </source>
</evidence>
<dbReference type="GO" id="GO:0008843">
    <property type="term" value="F:endochitinase activity"/>
    <property type="evidence" value="ECO:0007669"/>
    <property type="project" value="UniProtKB-EC"/>
</dbReference>
<dbReference type="SUPFAM" id="SSF54556">
    <property type="entry name" value="Chitinase insertion domain"/>
    <property type="match status" value="1"/>
</dbReference>
<dbReference type="InterPro" id="IPR011583">
    <property type="entry name" value="Chitinase_II/V-like_cat"/>
</dbReference>
<dbReference type="PROSITE" id="PS01095">
    <property type="entry name" value="GH18_1"/>
    <property type="match status" value="1"/>
</dbReference>
<keyword evidence="9" id="KW-0624">Polysaccharide degradation</keyword>
<evidence type="ECO:0000256" key="5">
    <source>
        <dbReference type="ARBA" id="ARBA00022801"/>
    </source>
</evidence>
<accession>A0A383R4E0</accession>
<feature type="signal peptide" evidence="12">
    <location>
        <begin position="1"/>
        <end position="28"/>
    </location>
</feature>
<dbReference type="Gene3D" id="3.20.20.80">
    <property type="entry name" value="Glycosidases"/>
    <property type="match status" value="1"/>
</dbReference>
<dbReference type="SUPFAM" id="SSF51445">
    <property type="entry name" value="(Trans)glycosidases"/>
    <property type="match status" value="1"/>
</dbReference>
<dbReference type="Gene3D" id="2.10.10.20">
    <property type="entry name" value="Carbohydrate-binding module superfamily 5/12"/>
    <property type="match status" value="1"/>
</dbReference>
<feature type="domain" description="Fibronectin type-III" evidence="13">
    <location>
        <begin position="180"/>
        <end position="265"/>
    </location>
</feature>
<dbReference type="PROSITE" id="PS50853">
    <property type="entry name" value="FN3"/>
    <property type="match status" value="3"/>
</dbReference>
<evidence type="ECO:0000256" key="1">
    <source>
        <dbReference type="ARBA" id="ARBA00000822"/>
    </source>
</evidence>
<dbReference type="SMART" id="SM00495">
    <property type="entry name" value="ChtBD3"/>
    <property type="match status" value="1"/>
</dbReference>
<dbReference type="InterPro" id="IPR003961">
    <property type="entry name" value="FN3_dom"/>
</dbReference>
<dbReference type="InterPro" id="IPR013783">
    <property type="entry name" value="Ig-like_fold"/>
</dbReference>
<keyword evidence="5 10" id="KW-0378">Hydrolase</keyword>
<dbReference type="Pfam" id="PF02839">
    <property type="entry name" value="CBM_5_12"/>
    <property type="match status" value="1"/>
</dbReference>
<feature type="compositionally biased region" description="Polar residues" evidence="11">
    <location>
        <begin position="421"/>
        <end position="436"/>
    </location>
</feature>
<name>A0A383R4E0_PAEAL</name>
<dbReference type="SMART" id="SM00636">
    <property type="entry name" value="Glyco_18"/>
    <property type="match status" value="1"/>
</dbReference>
<dbReference type="EC" id="3.2.1.14" evidence="3"/>